<name>A0AAV7VYZ2_PLEWA</name>
<sequence>MRHRHTPGGTVGSAQADPEVFDTAVANQERTNAEAGGVFKPGMNSPEGGKVFSQRRRRVQAGVADERSRGDDAGKKSPQKERKQKARRQK</sequence>
<evidence type="ECO:0000313" key="2">
    <source>
        <dbReference type="EMBL" id="KAJ1206024.1"/>
    </source>
</evidence>
<accession>A0AAV7VYZ2</accession>
<feature type="compositionally biased region" description="Basic and acidic residues" evidence="1">
    <location>
        <begin position="64"/>
        <end position="81"/>
    </location>
</feature>
<comment type="caution">
    <text evidence="2">The sequence shown here is derived from an EMBL/GenBank/DDBJ whole genome shotgun (WGS) entry which is preliminary data.</text>
</comment>
<proteinExistence type="predicted"/>
<evidence type="ECO:0000256" key="1">
    <source>
        <dbReference type="SAM" id="MobiDB-lite"/>
    </source>
</evidence>
<dbReference type="Proteomes" id="UP001066276">
    <property type="component" value="Chromosome 1_2"/>
</dbReference>
<dbReference type="EMBL" id="JANPWB010000002">
    <property type="protein sequence ID" value="KAJ1206024.1"/>
    <property type="molecule type" value="Genomic_DNA"/>
</dbReference>
<protein>
    <submittedName>
        <fullName evidence="2">Uncharacterized protein</fullName>
    </submittedName>
</protein>
<keyword evidence="3" id="KW-1185">Reference proteome</keyword>
<organism evidence="2 3">
    <name type="scientific">Pleurodeles waltl</name>
    <name type="common">Iberian ribbed newt</name>
    <dbReference type="NCBI Taxonomy" id="8319"/>
    <lineage>
        <taxon>Eukaryota</taxon>
        <taxon>Metazoa</taxon>
        <taxon>Chordata</taxon>
        <taxon>Craniata</taxon>
        <taxon>Vertebrata</taxon>
        <taxon>Euteleostomi</taxon>
        <taxon>Amphibia</taxon>
        <taxon>Batrachia</taxon>
        <taxon>Caudata</taxon>
        <taxon>Salamandroidea</taxon>
        <taxon>Salamandridae</taxon>
        <taxon>Pleurodelinae</taxon>
        <taxon>Pleurodeles</taxon>
    </lineage>
</organism>
<dbReference type="AlphaFoldDB" id="A0AAV7VYZ2"/>
<evidence type="ECO:0000313" key="3">
    <source>
        <dbReference type="Proteomes" id="UP001066276"/>
    </source>
</evidence>
<gene>
    <name evidence="2" type="ORF">NDU88_001439</name>
</gene>
<reference evidence="2" key="1">
    <citation type="journal article" date="2022" name="bioRxiv">
        <title>Sequencing and chromosome-scale assembly of the giantPleurodeles waltlgenome.</title>
        <authorList>
            <person name="Brown T."/>
            <person name="Elewa A."/>
            <person name="Iarovenko S."/>
            <person name="Subramanian E."/>
            <person name="Araus A.J."/>
            <person name="Petzold A."/>
            <person name="Susuki M."/>
            <person name="Suzuki K.-i.T."/>
            <person name="Hayashi T."/>
            <person name="Toyoda A."/>
            <person name="Oliveira C."/>
            <person name="Osipova E."/>
            <person name="Leigh N.D."/>
            <person name="Simon A."/>
            <person name="Yun M.H."/>
        </authorList>
    </citation>
    <scope>NUCLEOTIDE SEQUENCE</scope>
    <source>
        <strain evidence="2">20211129_DDA</strain>
        <tissue evidence="2">Liver</tissue>
    </source>
</reference>
<feature type="region of interest" description="Disordered" evidence="1">
    <location>
        <begin position="1"/>
        <end position="90"/>
    </location>
</feature>